<reference evidence="1 2" key="1">
    <citation type="submission" date="2019-07" db="EMBL/GenBank/DDBJ databases">
        <title>Whole genome shotgun sequence of Cellulomonas persica NBRC 101101.</title>
        <authorList>
            <person name="Hosoyama A."/>
            <person name="Uohara A."/>
            <person name="Ohji S."/>
            <person name="Ichikawa N."/>
        </authorList>
    </citation>
    <scope>NUCLEOTIDE SEQUENCE [LARGE SCALE GENOMIC DNA]</scope>
    <source>
        <strain evidence="1 2">NBRC 101101</strain>
    </source>
</reference>
<evidence type="ECO:0000313" key="1">
    <source>
        <dbReference type="EMBL" id="GEK19439.1"/>
    </source>
</evidence>
<protein>
    <submittedName>
        <fullName evidence="1">Uncharacterized protein</fullName>
    </submittedName>
</protein>
<sequence>MTLNTTAKNDLSLVGDVMTAWNDYRERPNPSPPARVERLLAQYHQPSSVEIKRQLRQLSRGNANTLLRANPFEHFVLTPVRAHPPLLYPVARLEVSVKSGVVCISLRLVVHSHDDISGDLRARGWRYESADTGPSGGSRFHAFPHVQAISGWTRDNPDIHPPGDQGHELLLDDAVHEGRPAFPLRGTRPCGVLIAAMGSLYGAEQTLLMLETTPGKPLRDEAEAVLGST</sequence>
<keyword evidence="2" id="KW-1185">Reference proteome</keyword>
<proteinExistence type="predicted"/>
<accession>A0A510UXY5</accession>
<name>A0A510UXY5_9CELL</name>
<dbReference type="AlphaFoldDB" id="A0A510UXY5"/>
<evidence type="ECO:0000313" key="2">
    <source>
        <dbReference type="Proteomes" id="UP000321386"/>
    </source>
</evidence>
<dbReference type="RefSeq" id="WP_146807802.1">
    <property type="nucleotide sequence ID" value="NZ_BJUA01000030.1"/>
</dbReference>
<comment type="caution">
    <text evidence="1">The sequence shown here is derived from an EMBL/GenBank/DDBJ whole genome shotgun (WGS) entry which is preliminary data.</text>
</comment>
<gene>
    <name evidence="1" type="ORF">CPE01_31720</name>
</gene>
<dbReference type="EMBL" id="BJUA01000030">
    <property type="protein sequence ID" value="GEK19439.1"/>
    <property type="molecule type" value="Genomic_DNA"/>
</dbReference>
<organism evidence="1 2">
    <name type="scientific">Cellulomonas persica</name>
    <dbReference type="NCBI Taxonomy" id="76861"/>
    <lineage>
        <taxon>Bacteria</taxon>
        <taxon>Bacillati</taxon>
        <taxon>Actinomycetota</taxon>
        <taxon>Actinomycetes</taxon>
        <taxon>Micrococcales</taxon>
        <taxon>Cellulomonadaceae</taxon>
        <taxon>Cellulomonas</taxon>
    </lineage>
</organism>
<dbReference type="Proteomes" id="UP000321386">
    <property type="component" value="Unassembled WGS sequence"/>
</dbReference>